<keyword evidence="2" id="KW-0418">Kinase</keyword>
<feature type="compositionally biased region" description="Pro residues" evidence="1">
    <location>
        <begin position="522"/>
        <end position="532"/>
    </location>
</feature>
<comment type="caution">
    <text evidence="2">The sequence shown here is derived from an EMBL/GenBank/DDBJ whole genome shotgun (WGS) entry which is preliminary data.</text>
</comment>
<sequence>MARNKKAASKESQEDKQPANGRASPSAAAATATATATSASGPASTPATAAIPISTPTPSSIPSPTIPPTISNTAPKKTGKSKAPAPQPQSSSALIICRNKHWRYISSFHGPWLQLPPEILETLANMNYNTPRPRPIDPAVFFDLVKIRRLVDEATNLAVRAASGVASIAQQNGSNSPYQAAAFGLGFGFGPGGHTKLSRERKHRMREQATQKLARAYHLDEIACSVATMQSASPLEEVASLVLQRSPQDAEAKYVHFFHEKIPSRQLAECTNLTTLDEIIADRPTEGEPLRTRATVRVFKEDFEGAASDLTDALKIHRLYRAPHTAPKPQSQQLQPLEKLNQRNGRWQEDVILKEEDQPSSLEIQLLFQRAGVYLSIASQHVAAAFPNKPFAPQGNGDTLDPAATEGHEDGNGTGEAKPEPELTRAEKEAQAKISEARKLVRLNAKRALRDYMAYLSHFEYSPNLSIDIAEEFARKVNYAANGVRMPRSHTYQPRSGSPANGEVAEKAVPHRIYTLSDLFAPTPPSDLPPYPSTELATARSRQPPSPTPYQTTTETLTYHPLLTDALHSLLLCHCMVQTSAKELLRHAHMVARLARLADGYPVFQASRSPARADWMEVLRACGNWIQLAGTWEDLCAPAPLPLFQTTTNGSGASVQMPLPSSTSTTLARQAKALAAPGSAPETNAESSSAALVRTDSSSTSAGESEHQRKEHIRQQAIYDALGDDRVNDESSFRMAIRARQLRAERDYLLDNAVAALDAKLTRREQDPAPACVDSCATPKLLEDVPSTGDDAQETPAMEDSKDLPKTPAAESKALTRTSSSNSTSTAHGKNGAAGSSSSAPPPSGLSRRWATDDIKADYPISTDRATAVARWVNEAPLNAGLGTGGADGARRRKKRPVKKAGTASTGAAAGSSRPELVEEEGRAE</sequence>
<feature type="compositionally biased region" description="Low complexity" evidence="1">
    <location>
        <begin position="900"/>
        <end position="913"/>
    </location>
</feature>
<reference evidence="2" key="1">
    <citation type="journal article" date="2023" name="Mol. Phylogenet. Evol.">
        <title>Genome-scale phylogeny and comparative genomics of the fungal order Sordariales.</title>
        <authorList>
            <person name="Hensen N."/>
            <person name="Bonometti L."/>
            <person name="Westerberg I."/>
            <person name="Brannstrom I.O."/>
            <person name="Guillou S."/>
            <person name="Cros-Aarteil S."/>
            <person name="Calhoun S."/>
            <person name="Haridas S."/>
            <person name="Kuo A."/>
            <person name="Mondo S."/>
            <person name="Pangilinan J."/>
            <person name="Riley R."/>
            <person name="LaButti K."/>
            <person name="Andreopoulos B."/>
            <person name="Lipzen A."/>
            <person name="Chen C."/>
            <person name="Yan M."/>
            <person name="Daum C."/>
            <person name="Ng V."/>
            <person name="Clum A."/>
            <person name="Steindorff A."/>
            <person name="Ohm R.A."/>
            <person name="Martin F."/>
            <person name="Silar P."/>
            <person name="Natvig D.O."/>
            <person name="Lalanne C."/>
            <person name="Gautier V."/>
            <person name="Ament-Velasquez S.L."/>
            <person name="Kruys A."/>
            <person name="Hutchinson M.I."/>
            <person name="Powell A.J."/>
            <person name="Barry K."/>
            <person name="Miller A.N."/>
            <person name="Grigoriev I.V."/>
            <person name="Debuchy R."/>
            <person name="Gladieux P."/>
            <person name="Hiltunen Thoren M."/>
            <person name="Johannesson H."/>
        </authorList>
    </citation>
    <scope>NUCLEOTIDE SEQUENCE</scope>
    <source>
        <strain evidence="2">SMH4131-1</strain>
    </source>
</reference>
<feature type="compositionally biased region" description="Polar residues" evidence="1">
    <location>
        <begin position="681"/>
        <end position="703"/>
    </location>
</feature>
<evidence type="ECO:0000313" key="2">
    <source>
        <dbReference type="EMBL" id="KAK3324345.1"/>
    </source>
</evidence>
<feature type="compositionally biased region" description="Basic and acidic residues" evidence="1">
    <location>
        <begin position="8"/>
        <end position="17"/>
    </location>
</feature>
<feature type="region of interest" description="Disordered" evidence="1">
    <location>
        <begin position="781"/>
        <end position="851"/>
    </location>
</feature>
<proteinExistence type="predicted"/>
<feature type="region of interest" description="Disordered" evidence="1">
    <location>
        <begin position="652"/>
        <end position="712"/>
    </location>
</feature>
<feature type="region of interest" description="Disordered" evidence="1">
    <location>
        <begin position="874"/>
        <end position="925"/>
    </location>
</feature>
<gene>
    <name evidence="2" type="ORF">B0T19DRAFT_359859</name>
</gene>
<accession>A0AAE0IG79</accession>
<feature type="region of interest" description="Disordered" evidence="1">
    <location>
        <begin position="389"/>
        <end position="429"/>
    </location>
</feature>
<keyword evidence="3" id="KW-1185">Reference proteome</keyword>
<feature type="region of interest" description="Disordered" evidence="1">
    <location>
        <begin position="521"/>
        <end position="550"/>
    </location>
</feature>
<feature type="compositionally biased region" description="Low complexity" evidence="1">
    <location>
        <begin position="816"/>
        <end position="826"/>
    </location>
</feature>
<feature type="compositionally biased region" description="Basic and acidic residues" evidence="1">
    <location>
        <begin position="406"/>
        <end position="429"/>
    </location>
</feature>
<feature type="compositionally biased region" description="Low complexity" evidence="1">
    <location>
        <begin position="68"/>
        <end position="92"/>
    </location>
</feature>
<reference evidence="2" key="2">
    <citation type="submission" date="2023-06" db="EMBL/GenBank/DDBJ databases">
        <authorList>
            <consortium name="Lawrence Berkeley National Laboratory"/>
            <person name="Haridas S."/>
            <person name="Hensen N."/>
            <person name="Bonometti L."/>
            <person name="Westerberg I."/>
            <person name="Brannstrom I.O."/>
            <person name="Guillou S."/>
            <person name="Cros-Aarteil S."/>
            <person name="Calhoun S."/>
            <person name="Kuo A."/>
            <person name="Mondo S."/>
            <person name="Pangilinan J."/>
            <person name="Riley R."/>
            <person name="Labutti K."/>
            <person name="Andreopoulos B."/>
            <person name="Lipzen A."/>
            <person name="Chen C."/>
            <person name="Yanf M."/>
            <person name="Daum C."/>
            <person name="Ng V."/>
            <person name="Clum A."/>
            <person name="Steindorff A."/>
            <person name="Ohm R."/>
            <person name="Martin F."/>
            <person name="Silar P."/>
            <person name="Natvig D."/>
            <person name="Lalanne C."/>
            <person name="Gautier V."/>
            <person name="Ament-Velasquez S.L."/>
            <person name="Kruys A."/>
            <person name="Hutchinson M.I."/>
            <person name="Powell A.J."/>
            <person name="Barry K."/>
            <person name="Miller A.N."/>
            <person name="Grigoriev I.V."/>
            <person name="Debuchy R."/>
            <person name="Gladieux P."/>
            <person name="Thoren M.H."/>
            <person name="Johannesson H."/>
        </authorList>
    </citation>
    <scope>NUCLEOTIDE SEQUENCE</scope>
    <source>
        <strain evidence="2">SMH4131-1</strain>
    </source>
</reference>
<name>A0AAE0IG79_9PEZI</name>
<evidence type="ECO:0000256" key="1">
    <source>
        <dbReference type="SAM" id="MobiDB-lite"/>
    </source>
</evidence>
<dbReference type="EMBL" id="JAUEPO010000004">
    <property type="protein sequence ID" value="KAK3324345.1"/>
    <property type="molecule type" value="Genomic_DNA"/>
</dbReference>
<dbReference type="GO" id="GO:0016301">
    <property type="term" value="F:kinase activity"/>
    <property type="evidence" value="ECO:0007669"/>
    <property type="project" value="UniProtKB-KW"/>
</dbReference>
<keyword evidence="2" id="KW-0808">Transferase</keyword>
<protein>
    <submittedName>
        <fullName evidence="2">Histidine kinase group protein</fullName>
    </submittedName>
</protein>
<dbReference type="AlphaFoldDB" id="A0AAE0IG79"/>
<feature type="compositionally biased region" description="Basic and acidic residues" evidence="1">
    <location>
        <begin position="916"/>
        <end position="925"/>
    </location>
</feature>
<feature type="compositionally biased region" description="Polar residues" evidence="1">
    <location>
        <begin position="652"/>
        <end position="668"/>
    </location>
</feature>
<feature type="compositionally biased region" description="Low complexity" evidence="1">
    <location>
        <begin position="23"/>
        <end position="58"/>
    </location>
</feature>
<evidence type="ECO:0000313" key="3">
    <source>
        <dbReference type="Proteomes" id="UP001286456"/>
    </source>
</evidence>
<dbReference type="Proteomes" id="UP001286456">
    <property type="component" value="Unassembled WGS sequence"/>
</dbReference>
<organism evidence="2 3">
    <name type="scientific">Cercophora scortea</name>
    <dbReference type="NCBI Taxonomy" id="314031"/>
    <lineage>
        <taxon>Eukaryota</taxon>
        <taxon>Fungi</taxon>
        <taxon>Dikarya</taxon>
        <taxon>Ascomycota</taxon>
        <taxon>Pezizomycotina</taxon>
        <taxon>Sordariomycetes</taxon>
        <taxon>Sordariomycetidae</taxon>
        <taxon>Sordariales</taxon>
        <taxon>Lasiosphaeriaceae</taxon>
        <taxon>Cercophora</taxon>
    </lineage>
</organism>
<feature type="region of interest" description="Disordered" evidence="1">
    <location>
        <begin position="1"/>
        <end position="92"/>
    </location>
</feature>